<evidence type="ECO:0000259" key="1">
    <source>
        <dbReference type="Pfam" id="PF00535"/>
    </source>
</evidence>
<dbReference type="Gene3D" id="3.90.550.10">
    <property type="entry name" value="Spore Coat Polysaccharide Biosynthesis Protein SpsA, Chain A"/>
    <property type="match status" value="1"/>
</dbReference>
<organism evidence="2 3">
    <name type="scientific">Aquamicrobium zhengzhouense</name>
    <dbReference type="NCBI Taxonomy" id="2781738"/>
    <lineage>
        <taxon>Bacteria</taxon>
        <taxon>Pseudomonadati</taxon>
        <taxon>Pseudomonadota</taxon>
        <taxon>Alphaproteobacteria</taxon>
        <taxon>Hyphomicrobiales</taxon>
        <taxon>Phyllobacteriaceae</taxon>
        <taxon>Aquamicrobium</taxon>
    </lineage>
</organism>
<dbReference type="PANTHER" id="PTHR43685:SF3">
    <property type="entry name" value="SLR2126 PROTEIN"/>
    <property type="match status" value="1"/>
</dbReference>
<dbReference type="CDD" id="cd00761">
    <property type="entry name" value="Glyco_tranf_GTA_type"/>
    <property type="match status" value="1"/>
</dbReference>
<gene>
    <name evidence="2" type="ORF">IOD40_01005</name>
</gene>
<dbReference type="RefSeq" id="WP_198473388.1">
    <property type="nucleotide sequence ID" value="NZ_JADGMQ010000001.1"/>
</dbReference>
<dbReference type="Pfam" id="PF00535">
    <property type="entry name" value="Glycos_transf_2"/>
    <property type="match status" value="1"/>
</dbReference>
<dbReference type="Proteomes" id="UP000601789">
    <property type="component" value="Unassembled WGS sequence"/>
</dbReference>
<sequence>MKRKTEVSIVIPHLNEPGELGRCLTSLKGQEAESVEFEIIVVDNGSDTPPSDVCAAFENVRLEVERQPGPGPARNKGAAVARGEILAFIDADCVAAPDWIRQIVAFMSAREDVDFIGGDIRILQASARALTPIEAYESIYSYRNDRYVTQYGFSATGNMAVRKKVFEAVGPFGGIGTMEDTDWGMKATAMGFKIAYVPSAKVFTEPCASYAALTLRWDRHVAHEFEQIRHHYTRYPKWLFKSVAIAASPLGEQLTVIKTRRISGVRTRLGAYLILTRVRLHRAKRMFGLLFSNSTSSAVGTWNREKT</sequence>
<protein>
    <submittedName>
        <fullName evidence="2">Glycosyltransferase family 2 protein</fullName>
    </submittedName>
</protein>
<reference evidence="2 3" key="1">
    <citation type="submission" date="2020-10" db="EMBL/GenBank/DDBJ databases">
        <title>Aquamicrobium zhengzhouensis sp. nov., a exopolysaccharide producing bacterium isolated from farmland soil.</title>
        <authorList>
            <person name="Wang X."/>
        </authorList>
    </citation>
    <scope>NUCLEOTIDE SEQUENCE [LARGE SCALE GENOMIC DNA]</scope>
    <source>
        <strain evidence="3">cd-1</strain>
    </source>
</reference>
<name>A0ABS0S7G5_9HYPH</name>
<dbReference type="PANTHER" id="PTHR43685">
    <property type="entry name" value="GLYCOSYLTRANSFERASE"/>
    <property type="match status" value="1"/>
</dbReference>
<dbReference type="InterPro" id="IPR029044">
    <property type="entry name" value="Nucleotide-diphossugar_trans"/>
</dbReference>
<accession>A0ABS0S7G5</accession>
<dbReference type="EMBL" id="JADGMQ010000001">
    <property type="protein sequence ID" value="MBI1619243.1"/>
    <property type="molecule type" value="Genomic_DNA"/>
</dbReference>
<dbReference type="InterPro" id="IPR001173">
    <property type="entry name" value="Glyco_trans_2-like"/>
</dbReference>
<evidence type="ECO:0000313" key="3">
    <source>
        <dbReference type="Proteomes" id="UP000601789"/>
    </source>
</evidence>
<proteinExistence type="predicted"/>
<dbReference type="SUPFAM" id="SSF53448">
    <property type="entry name" value="Nucleotide-diphospho-sugar transferases"/>
    <property type="match status" value="1"/>
</dbReference>
<feature type="domain" description="Glycosyltransferase 2-like" evidence="1">
    <location>
        <begin position="8"/>
        <end position="169"/>
    </location>
</feature>
<keyword evidence="3" id="KW-1185">Reference proteome</keyword>
<evidence type="ECO:0000313" key="2">
    <source>
        <dbReference type="EMBL" id="MBI1619243.1"/>
    </source>
</evidence>
<dbReference type="InterPro" id="IPR050834">
    <property type="entry name" value="Glycosyltransf_2"/>
</dbReference>
<comment type="caution">
    <text evidence="2">The sequence shown here is derived from an EMBL/GenBank/DDBJ whole genome shotgun (WGS) entry which is preliminary data.</text>
</comment>